<dbReference type="InterPro" id="IPR042104">
    <property type="entry name" value="PKS_dehydratase_sf"/>
</dbReference>
<dbReference type="SUPFAM" id="SSF55048">
    <property type="entry name" value="Probable ACP-binding domain of malonyl-CoA ACP transacylase"/>
    <property type="match status" value="1"/>
</dbReference>
<dbReference type="InterPro" id="IPR036736">
    <property type="entry name" value="ACP-like_sf"/>
</dbReference>
<dbReference type="SUPFAM" id="SSF53901">
    <property type="entry name" value="Thiolase-like"/>
    <property type="match status" value="1"/>
</dbReference>
<dbReference type="Gene3D" id="3.40.50.720">
    <property type="entry name" value="NAD(P)-binding Rossmann-like Domain"/>
    <property type="match status" value="1"/>
</dbReference>
<dbReference type="InterPro" id="IPR018201">
    <property type="entry name" value="Ketoacyl_synth_AS"/>
</dbReference>
<feature type="domain" description="Ketosynthase family 3 (KS3)" evidence="7">
    <location>
        <begin position="9"/>
        <end position="465"/>
    </location>
</feature>
<keyword evidence="1" id="KW-0596">Phosphopantetheine</keyword>
<dbReference type="SMART" id="SM00827">
    <property type="entry name" value="PKS_AT"/>
    <property type="match status" value="1"/>
</dbReference>
<dbReference type="Proteomes" id="UP000325787">
    <property type="component" value="Chromosome"/>
</dbReference>
<dbReference type="PROSITE" id="PS52004">
    <property type="entry name" value="KS3_2"/>
    <property type="match status" value="1"/>
</dbReference>
<keyword evidence="3" id="KW-0808">Transferase</keyword>
<keyword evidence="9" id="KW-1185">Reference proteome</keyword>
<dbReference type="GO" id="GO:0006633">
    <property type="term" value="P:fatty acid biosynthetic process"/>
    <property type="evidence" value="ECO:0007669"/>
    <property type="project" value="InterPro"/>
</dbReference>
<dbReference type="Pfam" id="PF00550">
    <property type="entry name" value="PP-binding"/>
    <property type="match status" value="1"/>
</dbReference>
<dbReference type="GO" id="GO:0004312">
    <property type="term" value="F:fatty acid synthase activity"/>
    <property type="evidence" value="ECO:0007669"/>
    <property type="project" value="TreeGrafter"/>
</dbReference>
<dbReference type="PANTHER" id="PTHR43775">
    <property type="entry name" value="FATTY ACID SYNTHASE"/>
    <property type="match status" value="1"/>
</dbReference>
<feature type="domain" description="Carrier" evidence="6">
    <location>
        <begin position="1058"/>
        <end position="1141"/>
    </location>
</feature>
<evidence type="ECO:0000256" key="1">
    <source>
        <dbReference type="ARBA" id="ARBA00022450"/>
    </source>
</evidence>
<dbReference type="SMART" id="SM00822">
    <property type="entry name" value="PKS_KR"/>
    <property type="match status" value="1"/>
</dbReference>
<dbReference type="SUPFAM" id="SSF51735">
    <property type="entry name" value="NAD(P)-binding Rossmann-fold domains"/>
    <property type="match status" value="1"/>
</dbReference>
<dbReference type="PROSITE" id="PS00606">
    <property type="entry name" value="KS3_1"/>
    <property type="match status" value="1"/>
</dbReference>
<feature type="compositionally biased region" description="Pro residues" evidence="5">
    <location>
        <begin position="932"/>
        <end position="966"/>
    </location>
</feature>
<proteinExistence type="predicted"/>
<dbReference type="Gene3D" id="1.10.1200.10">
    <property type="entry name" value="ACP-like"/>
    <property type="match status" value="1"/>
</dbReference>
<dbReference type="InterPro" id="IPR014030">
    <property type="entry name" value="Ketoacyl_synth_N"/>
</dbReference>
<dbReference type="GO" id="GO:0004315">
    <property type="term" value="F:3-oxoacyl-[acyl-carrier-protein] synthase activity"/>
    <property type="evidence" value="ECO:0007669"/>
    <property type="project" value="InterPro"/>
</dbReference>
<keyword evidence="2" id="KW-0597">Phosphoprotein</keyword>
<evidence type="ECO:0000259" key="7">
    <source>
        <dbReference type="PROSITE" id="PS52004"/>
    </source>
</evidence>
<name>A0A5Q0H4X8_SACSY</name>
<reference evidence="9" key="1">
    <citation type="journal article" date="2021" name="Curr. Microbiol.">
        <title>Complete genome of nocamycin-producing strain Saccharothrix syringae NRRL B-16468 reveals the biosynthetic potential for secondary metabolites.</title>
        <authorList>
            <person name="Mo X."/>
            <person name="Yang S."/>
        </authorList>
    </citation>
    <scope>NUCLEOTIDE SEQUENCE [LARGE SCALE GENOMIC DNA]</scope>
    <source>
        <strain evidence="9">ATCC 51364 / DSM 43886 / JCM 6844 / KCTC 9398 / NBRC 14523 / NRRL B-16468 / INA 2240</strain>
    </source>
</reference>
<dbReference type="Gene3D" id="3.40.47.10">
    <property type="match status" value="1"/>
</dbReference>
<dbReference type="EMBL" id="CP034550">
    <property type="protein sequence ID" value="QFZ20782.1"/>
    <property type="molecule type" value="Genomic_DNA"/>
</dbReference>
<dbReference type="Gene3D" id="3.40.366.10">
    <property type="entry name" value="Malonyl-Coenzyme A Acyl Carrier Protein, domain 2"/>
    <property type="match status" value="1"/>
</dbReference>
<dbReference type="InterPro" id="IPR050091">
    <property type="entry name" value="PKS_NRPS_Biosynth_Enz"/>
</dbReference>
<accession>A0A5Q0H4X8</accession>
<protein>
    <submittedName>
        <fullName evidence="8">Type I polyketide synthase</fullName>
    </submittedName>
</protein>
<gene>
    <name evidence="8" type="ORF">EKG83_28330</name>
</gene>
<evidence type="ECO:0000313" key="9">
    <source>
        <dbReference type="Proteomes" id="UP000325787"/>
    </source>
</evidence>
<dbReference type="PROSITE" id="PS50075">
    <property type="entry name" value="CARRIER"/>
    <property type="match status" value="1"/>
</dbReference>
<dbReference type="Gene3D" id="3.10.129.110">
    <property type="entry name" value="Polyketide synthase dehydratase"/>
    <property type="match status" value="1"/>
</dbReference>
<dbReference type="RefSeq" id="WP_033428854.1">
    <property type="nucleotide sequence ID" value="NZ_CP034550.1"/>
</dbReference>
<dbReference type="InterPro" id="IPR009081">
    <property type="entry name" value="PP-bd_ACP"/>
</dbReference>
<dbReference type="InterPro" id="IPR001227">
    <property type="entry name" value="Ac_transferase_dom_sf"/>
</dbReference>
<dbReference type="InterPro" id="IPR013968">
    <property type="entry name" value="PKS_KR"/>
</dbReference>
<dbReference type="PANTHER" id="PTHR43775:SF51">
    <property type="entry name" value="INACTIVE PHENOLPHTHIOCEROL SYNTHESIS POLYKETIDE SYNTHASE TYPE I PKS1-RELATED"/>
    <property type="match status" value="1"/>
</dbReference>
<dbReference type="InterPro" id="IPR016035">
    <property type="entry name" value="Acyl_Trfase/lysoPLipase"/>
</dbReference>
<dbReference type="Pfam" id="PF00698">
    <property type="entry name" value="Acyl_transf_1"/>
    <property type="match status" value="1"/>
</dbReference>
<evidence type="ECO:0000256" key="2">
    <source>
        <dbReference type="ARBA" id="ARBA00022553"/>
    </source>
</evidence>
<dbReference type="CDD" id="cd00833">
    <property type="entry name" value="PKS"/>
    <property type="match status" value="1"/>
</dbReference>
<dbReference type="SUPFAM" id="SSF47336">
    <property type="entry name" value="ACP-like"/>
    <property type="match status" value="1"/>
</dbReference>
<dbReference type="Pfam" id="PF00109">
    <property type="entry name" value="ketoacyl-synt"/>
    <property type="match status" value="1"/>
</dbReference>
<evidence type="ECO:0000256" key="3">
    <source>
        <dbReference type="ARBA" id="ARBA00022679"/>
    </source>
</evidence>
<dbReference type="SUPFAM" id="SSF52151">
    <property type="entry name" value="FabD/lysophospholipase-like"/>
    <property type="match status" value="1"/>
</dbReference>
<dbReference type="SMART" id="SM00825">
    <property type="entry name" value="PKS_KS"/>
    <property type="match status" value="1"/>
</dbReference>
<evidence type="ECO:0000259" key="6">
    <source>
        <dbReference type="PROSITE" id="PS50075"/>
    </source>
</evidence>
<dbReference type="InterPro" id="IPR016039">
    <property type="entry name" value="Thiolase-like"/>
</dbReference>
<evidence type="ECO:0000313" key="8">
    <source>
        <dbReference type="EMBL" id="QFZ20782.1"/>
    </source>
</evidence>
<keyword evidence="4" id="KW-0012">Acyltransferase</keyword>
<feature type="region of interest" description="Disordered" evidence="5">
    <location>
        <begin position="926"/>
        <end position="969"/>
    </location>
</feature>
<dbReference type="OrthoDB" id="9778690at2"/>
<evidence type="ECO:0000256" key="5">
    <source>
        <dbReference type="SAM" id="MobiDB-lite"/>
    </source>
</evidence>
<dbReference type="InterPro" id="IPR020841">
    <property type="entry name" value="PKS_Beta-ketoAc_synthase_dom"/>
</dbReference>
<sequence>MSSNGAGPHRPIAVVGLGAVLPGSPGVDGFWRTVVAGLDHITEVPASHWLVEDHYDPDPAAPDKTYARRGAFLPPVTFDPLEFGLPPTDVPHTDVAQLLALVVARQALADALPGGPSAVDGERTGVVLGSSSLEMTGHMMGRLSRPVWLKVLRENGVGEALARRICDGIAANTIPWRETTFPGMLVNVVAGRVANHFDLHGLNHTVDAACASSLAALSTAVNELVLDRADLMIAGGVDTLNDIGTFVGFSKTPALSPTGDCRPFDADADGTMLGEGVVMFALKRLDDAERDEDRIYAVIRGVGASSDGRGTAIYAPVADGQVRSLRRAYAQAGYGPETVELVEAHGTGTQAGDRVELTALTEVFAASGRADGPWCALGSVKSQIGHTKAAAGAAGLLKAVLALHHKVLPPTIKVTRPNDLLAGGGSPFYANTSARPWLRPPDNPRRAAVSSFGFGGTNFHVTLEEYPGERRTRHRAAATELVLFSAASTEQLLGRLRAGAPGGAVSAVARESQRSFDPAHAVRLALLVTDRDDLADKSAEAATLIAQRPATAFSTPRGLHYSADEPVSGGVGFLFPGQGSQYAGMGADLAVHLPEAHAVWDELGRVRFDGTALADVAFPRPVFADGRRAGPPVALTSTEWAQPALAVHSLALLAVLTDHGVRPARVAGHSFGELTALCAAGVLAPGDLVRLARRRGELMRDASGADAGVMLAVNSGEAEVRRVIAAAGVTDVWPANLNAPDQTVVSGTAGAVAALERAFADEDVATRRLDTSAAFHSPLVAGAEGGLRAALADVAIGVPELPVHSGLDAAVHPDAPEEIRTRVARQLTAPVRFAAQVEAMYAAGTRVFVEVGPGNALTGLVTGTLGDRPHLAVPLDRQGVHGLAALQSALGRLAVNGVPVDFARHWRHHPPEVRTEPSAVAVEILGTNRGKPYPPPGGAAALPPPNPDEPPAATPAPRQPAIPSPAAPVGAVGPVDELAAQSAEAHATFQRLMTEAHLEYLRYSTAVRTGVATAPVTAPPVVAPPVVGPASTHVVEHPPVEPVTAPEPEPAAVARSSGALPDLEQALLTVVEERTGYPVSVLRPDMDLDADLGIDSIKRVEIFSGLRERAGIEIDLGTIDPARLGNPRTLRDVTEVFRGILAGALPADQDPAPDPGALPADARIADDPVTTGLKRFVPCLEAAAPSGLAVAGLGQARLLVVDGGSGVARPLVEQLRGRGIRATGSPDEPHDGVVFLGGLSEFASIDDALAVQREAFRLARDAAHHRVFVTVQDTGGDFGLSGAHGVRAWSGGLGALSVALGMELPGLSMKAIDCARADLDVAGLAARIADELTRGGGDEAVGLAADGSRGVATLEEVEPPAVGASRWERDSVVVVTGGGRGITSAATVALAEAGAGHLILLGRTALVPEPPGLDPAPDEQSLIRTLAAGGVEPAELGPRARAVLAVREVRATVEACARHGAQVEYLAVDVRDGRAVRRELDGVRARHGHITDLVHGAGAYVGKRIGSRTDEQYDLVFGTKVNGLRALLDALRDDPLRSICLFTSLSGYTGNTGLSDYSMANATLDHVAAVLRRERPGCATRALAWGPWDGGMVDDVVGRYLTGLGLGLISRADGTRSFVEEVGDPTGPVRVVLTNGSLPPGRGRRGEITLDDRVHPWLRDHCPADEPVLPLAAAVNWMIAVAGRPVLRDVKVLRKVTASGTRSLVASSQGPDVRLSDGDTHHFHARSADATPPGRWPLPPARESKPGDLLYDGGAMFHGPMFHALRSFTEPDAGDVTGVVVGLAELGWPRHDWHVDVAALDGMLQLGGVWAGRALGAVLAMGIGECRVHRAGPLGAPARGVVRPGVVRDVEAECDIALLDADGAVLVELLGARFVLRPGGGR</sequence>
<dbReference type="InterPro" id="IPR014031">
    <property type="entry name" value="Ketoacyl_synth_C"/>
</dbReference>
<dbReference type="InterPro" id="IPR016036">
    <property type="entry name" value="Malonyl_transacylase_ACP-bd"/>
</dbReference>
<dbReference type="Pfam" id="PF08659">
    <property type="entry name" value="KR"/>
    <property type="match status" value="1"/>
</dbReference>
<dbReference type="InterPro" id="IPR036291">
    <property type="entry name" value="NAD(P)-bd_dom_sf"/>
</dbReference>
<dbReference type="KEGG" id="ssyi:EKG83_28330"/>
<organism evidence="8 9">
    <name type="scientific">Saccharothrix syringae</name>
    <name type="common">Nocardiopsis syringae</name>
    <dbReference type="NCBI Taxonomy" id="103733"/>
    <lineage>
        <taxon>Bacteria</taxon>
        <taxon>Bacillati</taxon>
        <taxon>Actinomycetota</taxon>
        <taxon>Actinomycetes</taxon>
        <taxon>Pseudonocardiales</taxon>
        <taxon>Pseudonocardiaceae</taxon>
        <taxon>Saccharothrix</taxon>
    </lineage>
</organism>
<dbReference type="InterPro" id="IPR014043">
    <property type="entry name" value="Acyl_transferase_dom"/>
</dbReference>
<dbReference type="Gene3D" id="3.30.70.250">
    <property type="entry name" value="Malonyl-CoA ACP transacylase, ACP-binding"/>
    <property type="match status" value="1"/>
</dbReference>
<dbReference type="Pfam" id="PF02801">
    <property type="entry name" value="Ketoacyl-synt_C"/>
    <property type="match status" value="1"/>
</dbReference>
<dbReference type="InterPro" id="IPR057326">
    <property type="entry name" value="KR_dom"/>
</dbReference>
<evidence type="ECO:0000256" key="4">
    <source>
        <dbReference type="ARBA" id="ARBA00023315"/>
    </source>
</evidence>
<feature type="region of interest" description="Disordered" evidence="5">
    <location>
        <begin position="1704"/>
        <end position="1738"/>
    </location>
</feature>